<keyword evidence="6 10" id="KW-0418">Kinase</keyword>
<evidence type="ECO:0000256" key="2">
    <source>
        <dbReference type="ARBA" id="ARBA00012438"/>
    </source>
</evidence>
<reference evidence="10 11" key="3">
    <citation type="submission" date="2019-09" db="EMBL/GenBank/DDBJ databases">
        <title>Taxonomic note: a critical rebuttal of the proposed division of the genus Arcobacter into six genera, emended descriptions of Arcobacter anaerophilus and the genus Arcobacter, and an assessment of genus-level boundaries for Epsilonproteobacteria using in silico genomic comparator tools.</title>
        <authorList>
            <person name="On S.L.W."/>
            <person name="Miller W.G."/>
            <person name="Biggs P."/>
            <person name="Cornelius A."/>
            <person name="Vandamme P."/>
        </authorList>
    </citation>
    <scope>NUCLEOTIDE SEQUENCE [LARGE SCALE GENOMIC DNA]</scope>
    <source>
        <strain evidence="10 11">LMG 26638</strain>
    </source>
</reference>
<dbReference type="RefSeq" id="WP_170170113.1">
    <property type="nucleotide sequence ID" value="NZ_BMEF01000005.1"/>
</dbReference>
<dbReference type="InterPro" id="IPR011495">
    <property type="entry name" value="Sig_transdc_His_kin_sub2_dim/P"/>
</dbReference>
<comment type="catalytic activity">
    <reaction evidence="1">
        <text>ATP + protein L-histidine = ADP + protein N-phospho-L-histidine.</text>
        <dbReference type="EC" id="2.7.13.3"/>
    </reaction>
</comment>
<feature type="domain" description="Histidine kinase" evidence="9">
    <location>
        <begin position="399"/>
        <end position="583"/>
    </location>
</feature>
<evidence type="ECO:0000256" key="4">
    <source>
        <dbReference type="ARBA" id="ARBA00022679"/>
    </source>
</evidence>
<evidence type="ECO:0000256" key="7">
    <source>
        <dbReference type="ARBA" id="ARBA00022840"/>
    </source>
</evidence>
<keyword evidence="4" id="KW-0808">Transferase</keyword>
<sequence>MKIKLFIFFIFCVNFLFANVIEISKLKNTNILNQIEIYIDKNSKKDFKEIINSPTLFTKYDKEHISLGYTKDTVWLKFKIFNDLSNTVEKKLEIDNTMLDEVILYEKIDKDHFIEYKNGVFYRKEFNSLMRYNFDINLKPNEIKEYFLKIKSETSSSYFYLNLYEEKEFLKKDINYQLILTLFFGAMLALIIYNLIIFYFTKEMVYFYYVGNIFFLTISHISFTSMNLHFLPVAFEHIDAYLTIYYIIFNCIFVLLFTKEFLELKKYRYINILISTFISINLILIPFSFISNEYILDLVTYFSLIILITVFFSSIIIAIKEKSENAKYFTIAWGIYIFGYVMLGFKQMNLWSLIDYFPYTFELCCFIEGMMFSIILAKKLNKTKELEISLNNNKVLLKELHHRIKNNMQFIMIMYKMKLEKFTNEQIDKKLDEVEMIIQAICKTHEILYTQENLYKIDTKIYFKELIEKIKESYETKNIKISSIIEVSLDLEKSIYLGIIINELVINSLKYAFSNNKGEINIILKKDGNKTIFIYKDNGKGFDYNQKKEESFGLTFIESIIQNELKGSIKVESQDKLKVTIEI</sequence>
<keyword evidence="3" id="KW-0597">Phosphoprotein</keyword>
<dbReference type="Gene3D" id="2.60.40.2380">
    <property type="match status" value="1"/>
</dbReference>
<dbReference type="Pfam" id="PF02518">
    <property type="entry name" value="HATPase_c"/>
    <property type="match status" value="1"/>
</dbReference>
<keyword evidence="11" id="KW-1185">Reference proteome</keyword>
<dbReference type="EC" id="2.7.13.3" evidence="2"/>
<name>A0A5C2H6W7_9BACT</name>
<evidence type="ECO:0000256" key="1">
    <source>
        <dbReference type="ARBA" id="ARBA00000085"/>
    </source>
</evidence>
<dbReference type="KEGG" id="apai:APAC_0911"/>
<dbReference type="AlphaFoldDB" id="A0A5C2H6W7"/>
<dbReference type="SUPFAM" id="SSF55874">
    <property type="entry name" value="ATPase domain of HSP90 chaperone/DNA topoisomerase II/histidine kinase"/>
    <property type="match status" value="1"/>
</dbReference>
<keyword evidence="8" id="KW-1133">Transmembrane helix</keyword>
<accession>A0A5C2H6W7</accession>
<feature type="transmembrane region" description="Helical" evidence="8">
    <location>
        <begin position="206"/>
        <end position="226"/>
    </location>
</feature>
<feature type="transmembrane region" description="Helical" evidence="8">
    <location>
        <begin position="269"/>
        <end position="289"/>
    </location>
</feature>
<keyword evidence="8" id="KW-0812">Transmembrane</keyword>
<evidence type="ECO:0000256" key="5">
    <source>
        <dbReference type="ARBA" id="ARBA00022741"/>
    </source>
</evidence>
<reference evidence="11" key="2">
    <citation type="submission" date="2019-09" db="EMBL/GenBank/DDBJ databases">
        <title>Complete genome sequencing of four Arcobacter species reveals a diverse suite of mobile elements.</title>
        <authorList>
            <person name="On S.L.W."/>
            <person name="Miller W.G."/>
            <person name="Biggs P."/>
            <person name="Cornelius A."/>
            <person name="Vandamme P."/>
        </authorList>
    </citation>
    <scope>NUCLEOTIDE SEQUENCE [LARGE SCALE GENOMIC DNA]</scope>
    <source>
        <strain evidence="11">LMG 26638</strain>
    </source>
</reference>
<keyword evidence="8" id="KW-0472">Membrane</keyword>
<dbReference type="GO" id="GO:0005524">
    <property type="term" value="F:ATP binding"/>
    <property type="evidence" value="ECO:0007669"/>
    <property type="project" value="UniProtKB-KW"/>
</dbReference>
<evidence type="ECO:0000256" key="3">
    <source>
        <dbReference type="ARBA" id="ARBA00022553"/>
    </source>
</evidence>
<dbReference type="PANTHER" id="PTHR41523:SF8">
    <property type="entry name" value="ETHYLENE RESPONSE SENSOR PROTEIN"/>
    <property type="match status" value="1"/>
</dbReference>
<evidence type="ECO:0000313" key="11">
    <source>
        <dbReference type="Proteomes" id="UP000322726"/>
    </source>
</evidence>
<protein>
    <recommendedName>
        <fullName evidence="2">histidine kinase</fullName>
        <ecNumber evidence="2">2.7.13.3</ecNumber>
    </recommendedName>
</protein>
<dbReference type="InterPro" id="IPR011623">
    <property type="entry name" value="7TMR_DISM_rcpt_extracell_dom1"/>
</dbReference>
<dbReference type="InterPro" id="IPR036890">
    <property type="entry name" value="HATPase_C_sf"/>
</dbReference>
<keyword evidence="7" id="KW-0067">ATP-binding</keyword>
<reference evidence="10 11" key="1">
    <citation type="submission" date="2019-09" db="EMBL/GenBank/DDBJ databases">
        <title>Complete genome sequencing of four Arcobacter species reveals a diverse suite of mobile elements.</title>
        <authorList>
            <person name="Miller W.G."/>
            <person name="Yee E."/>
            <person name="Bono J.L."/>
        </authorList>
    </citation>
    <scope>NUCLEOTIDE SEQUENCE [LARGE SCALE GENOMIC DNA]</scope>
    <source>
        <strain evidence="10 11">LMG 26638</strain>
    </source>
</reference>
<dbReference type="InterPro" id="IPR003594">
    <property type="entry name" value="HATPase_dom"/>
</dbReference>
<dbReference type="Pfam" id="PF07568">
    <property type="entry name" value="HisKA_2"/>
    <property type="match status" value="1"/>
</dbReference>
<dbReference type="InterPro" id="IPR005467">
    <property type="entry name" value="His_kinase_dom"/>
</dbReference>
<dbReference type="Pfam" id="PF07695">
    <property type="entry name" value="7TMR-DISM_7TM"/>
    <property type="match status" value="1"/>
</dbReference>
<gene>
    <name evidence="10" type="ORF">APAC_0911</name>
</gene>
<organism evidence="10 11">
    <name type="scientific">Malaciobacter pacificus</name>
    <dbReference type="NCBI Taxonomy" id="1080223"/>
    <lineage>
        <taxon>Bacteria</taxon>
        <taxon>Pseudomonadati</taxon>
        <taxon>Campylobacterota</taxon>
        <taxon>Epsilonproteobacteria</taxon>
        <taxon>Campylobacterales</taxon>
        <taxon>Arcobacteraceae</taxon>
        <taxon>Malaciobacter</taxon>
    </lineage>
</organism>
<evidence type="ECO:0000256" key="8">
    <source>
        <dbReference type="SAM" id="Phobius"/>
    </source>
</evidence>
<dbReference type="Gene3D" id="3.30.565.10">
    <property type="entry name" value="Histidine kinase-like ATPase, C-terminal domain"/>
    <property type="match status" value="1"/>
</dbReference>
<evidence type="ECO:0000313" key="10">
    <source>
        <dbReference type="EMBL" id="QEP34049.1"/>
    </source>
</evidence>
<dbReference type="PANTHER" id="PTHR41523">
    <property type="entry name" value="TWO-COMPONENT SYSTEM SENSOR PROTEIN"/>
    <property type="match status" value="1"/>
</dbReference>
<feature type="transmembrane region" description="Helical" evidence="8">
    <location>
        <begin position="238"/>
        <end position="257"/>
    </location>
</feature>
<dbReference type="Pfam" id="PF07696">
    <property type="entry name" value="7TMR-DISMED2"/>
    <property type="match status" value="1"/>
</dbReference>
<feature type="transmembrane region" description="Helical" evidence="8">
    <location>
        <begin position="301"/>
        <end position="319"/>
    </location>
</feature>
<evidence type="ECO:0000259" key="9">
    <source>
        <dbReference type="PROSITE" id="PS50109"/>
    </source>
</evidence>
<dbReference type="EMBL" id="CP035928">
    <property type="protein sequence ID" value="QEP34049.1"/>
    <property type="molecule type" value="Genomic_DNA"/>
</dbReference>
<keyword evidence="5" id="KW-0547">Nucleotide-binding</keyword>
<feature type="transmembrane region" description="Helical" evidence="8">
    <location>
        <begin position="326"/>
        <end position="345"/>
    </location>
</feature>
<feature type="transmembrane region" description="Helical" evidence="8">
    <location>
        <begin position="176"/>
        <end position="199"/>
    </location>
</feature>
<dbReference type="Proteomes" id="UP000322726">
    <property type="component" value="Chromosome"/>
</dbReference>
<dbReference type="PROSITE" id="PS50109">
    <property type="entry name" value="HIS_KIN"/>
    <property type="match status" value="1"/>
</dbReference>
<evidence type="ECO:0000256" key="6">
    <source>
        <dbReference type="ARBA" id="ARBA00022777"/>
    </source>
</evidence>
<dbReference type="InterPro" id="IPR011622">
    <property type="entry name" value="7TMR_DISM_rcpt_extracell_dom2"/>
</dbReference>
<proteinExistence type="predicted"/>
<dbReference type="GO" id="GO:0004673">
    <property type="term" value="F:protein histidine kinase activity"/>
    <property type="evidence" value="ECO:0007669"/>
    <property type="project" value="UniProtKB-EC"/>
</dbReference>